<dbReference type="GO" id="GO:0006261">
    <property type="term" value="P:DNA-templated DNA replication"/>
    <property type="evidence" value="ECO:0007669"/>
    <property type="project" value="TreeGrafter"/>
</dbReference>
<dbReference type="PANTHER" id="PTHR11669:SF8">
    <property type="entry name" value="DNA POLYMERASE III SUBUNIT DELTA"/>
    <property type="match status" value="1"/>
</dbReference>
<name>A0A934KAK3_9BACT</name>
<dbReference type="Proteomes" id="UP000612893">
    <property type="component" value="Unassembled WGS sequence"/>
</dbReference>
<evidence type="ECO:0008006" key="3">
    <source>
        <dbReference type="Google" id="ProtNLM"/>
    </source>
</evidence>
<protein>
    <recommendedName>
        <fullName evidence="3">DNA polymerase III subunit delta</fullName>
    </recommendedName>
</protein>
<dbReference type="PANTHER" id="PTHR11669">
    <property type="entry name" value="REPLICATION FACTOR C / DNA POLYMERASE III GAMMA-TAU SUBUNIT"/>
    <property type="match status" value="1"/>
</dbReference>
<sequence length="345" mass="37792">MAETSDGAFSGIAGHAPVLQLLGRQLQSGRLAHAYLFVGEPAVGKTAVARALAGALLPEAALERHPDYWEDDRRDNLRIDEVRLLPDRQPEHHQQSLQAFLSLKPAIGSYRVALISNVGRLADPIQGILLKTLEEPHPRRVIVLTTPSVSPFVVLPTVVSRCQRISFHAVQLSEVAALLRRQGVPEERAALLAALSRGRPGWALRAAGDPSVIERHEEWAERLVQVFGAPADAALRLAAELDAANFGWRQARREGDRSEGAPGASGRAQVEVAAGEDPVLFALGSWQLELRRRMLEETPARMGRWARLLELSYDTLGYHEQNVSPRLALECFLLEARLVDAGMAA</sequence>
<accession>A0A934KAK3</accession>
<keyword evidence="2" id="KW-1185">Reference proteome</keyword>
<dbReference type="Pfam" id="PF13177">
    <property type="entry name" value="DNA_pol3_delta2"/>
    <property type="match status" value="1"/>
</dbReference>
<proteinExistence type="predicted"/>
<reference evidence="1" key="1">
    <citation type="submission" date="2020-10" db="EMBL/GenBank/DDBJ databases">
        <title>Ca. Dormibacterota MAGs.</title>
        <authorList>
            <person name="Montgomery K."/>
        </authorList>
    </citation>
    <scope>NUCLEOTIDE SEQUENCE [LARGE SCALE GENOMIC DNA]</scope>
    <source>
        <strain evidence="1">SC8812_S17_10</strain>
    </source>
</reference>
<dbReference type="EMBL" id="JAEKNR010000195">
    <property type="protein sequence ID" value="MBJ7600227.1"/>
    <property type="molecule type" value="Genomic_DNA"/>
</dbReference>
<dbReference type="SUPFAM" id="SSF52540">
    <property type="entry name" value="P-loop containing nucleoside triphosphate hydrolases"/>
    <property type="match status" value="1"/>
</dbReference>
<organism evidence="1 2">
    <name type="scientific">Candidatus Nephthysia bennettiae</name>
    <dbReference type="NCBI Taxonomy" id="3127016"/>
    <lineage>
        <taxon>Bacteria</taxon>
        <taxon>Bacillati</taxon>
        <taxon>Candidatus Dormiibacterota</taxon>
        <taxon>Candidatus Dormibacteria</taxon>
        <taxon>Candidatus Dormibacterales</taxon>
        <taxon>Candidatus Dormibacteraceae</taxon>
        <taxon>Candidatus Nephthysia</taxon>
    </lineage>
</organism>
<gene>
    <name evidence="1" type="ORF">JF922_19410</name>
</gene>
<dbReference type="Gene3D" id="3.40.50.300">
    <property type="entry name" value="P-loop containing nucleotide triphosphate hydrolases"/>
    <property type="match status" value="1"/>
</dbReference>
<comment type="caution">
    <text evidence="1">The sequence shown here is derived from an EMBL/GenBank/DDBJ whole genome shotgun (WGS) entry which is preliminary data.</text>
</comment>
<dbReference type="AlphaFoldDB" id="A0A934KAK3"/>
<dbReference type="RefSeq" id="WP_338203976.1">
    <property type="nucleotide sequence ID" value="NZ_JAEKNR010000195.1"/>
</dbReference>
<evidence type="ECO:0000313" key="1">
    <source>
        <dbReference type="EMBL" id="MBJ7600227.1"/>
    </source>
</evidence>
<evidence type="ECO:0000313" key="2">
    <source>
        <dbReference type="Proteomes" id="UP000612893"/>
    </source>
</evidence>
<dbReference type="InterPro" id="IPR050238">
    <property type="entry name" value="DNA_Rep/Repair_Clamp_Loader"/>
</dbReference>
<dbReference type="InterPro" id="IPR027417">
    <property type="entry name" value="P-loop_NTPase"/>
</dbReference>